<dbReference type="SUPFAM" id="SSF52833">
    <property type="entry name" value="Thioredoxin-like"/>
    <property type="match status" value="1"/>
</dbReference>
<keyword evidence="1" id="KW-0472">Membrane</keyword>
<dbReference type="CDD" id="cd02966">
    <property type="entry name" value="TlpA_like_family"/>
    <property type="match status" value="1"/>
</dbReference>
<protein>
    <submittedName>
        <fullName evidence="3">TlpA family protein disulfide reductase</fullName>
    </submittedName>
</protein>
<feature type="domain" description="Thioredoxin" evidence="2">
    <location>
        <begin position="72"/>
        <end position="212"/>
    </location>
</feature>
<dbReference type="EMBL" id="CP043494">
    <property type="protein sequence ID" value="WNG43255.1"/>
    <property type="molecule type" value="Genomic_DNA"/>
</dbReference>
<dbReference type="Proteomes" id="UP001611383">
    <property type="component" value="Chromosome"/>
</dbReference>
<feature type="transmembrane region" description="Helical" evidence="1">
    <location>
        <begin position="16"/>
        <end position="34"/>
    </location>
</feature>
<dbReference type="InterPro" id="IPR013766">
    <property type="entry name" value="Thioredoxin_domain"/>
</dbReference>
<dbReference type="PROSITE" id="PS51352">
    <property type="entry name" value="THIOREDOXIN_2"/>
    <property type="match status" value="1"/>
</dbReference>
<reference evidence="3 4" key="1">
    <citation type="submission" date="2019-08" db="EMBL/GenBank/DDBJ databases">
        <title>Archangium and Cystobacter genomes.</title>
        <authorList>
            <person name="Chen I.-C.K."/>
            <person name="Wielgoss S."/>
        </authorList>
    </citation>
    <scope>NUCLEOTIDE SEQUENCE [LARGE SCALE GENOMIC DNA]</scope>
    <source>
        <strain evidence="3 4">Cbm 6</strain>
    </source>
</reference>
<evidence type="ECO:0000313" key="4">
    <source>
        <dbReference type="Proteomes" id="UP001611383"/>
    </source>
</evidence>
<keyword evidence="1" id="KW-0812">Transmembrane</keyword>
<evidence type="ECO:0000256" key="1">
    <source>
        <dbReference type="SAM" id="Phobius"/>
    </source>
</evidence>
<keyword evidence="4" id="KW-1185">Reference proteome</keyword>
<dbReference type="InterPro" id="IPR036249">
    <property type="entry name" value="Thioredoxin-like_sf"/>
</dbReference>
<keyword evidence="1" id="KW-1133">Transmembrane helix</keyword>
<name>A0ABY9WHJ7_9BACT</name>
<dbReference type="Gene3D" id="3.40.30.10">
    <property type="entry name" value="Glutaredoxin"/>
    <property type="match status" value="1"/>
</dbReference>
<evidence type="ECO:0000259" key="2">
    <source>
        <dbReference type="PROSITE" id="PS51352"/>
    </source>
</evidence>
<proteinExistence type="predicted"/>
<feature type="transmembrane region" description="Helical" evidence="1">
    <location>
        <begin position="41"/>
        <end position="60"/>
    </location>
</feature>
<accession>A0ABY9WHJ7</accession>
<gene>
    <name evidence="3" type="ORF">F0U60_03440</name>
</gene>
<dbReference type="RefSeq" id="WP_395813891.1">
    <property type="nucleotide sequence ID" value="NZ_CP043494.1"/>
</dbReference>
<sequence length="212" mass="23363">MNLIPLIEFIVGWGRFTSWLFILASPFVLLFGVFRKRLSWAFFFMTLSGVMLLGGLIGVFTHSSAVSKLAPVLAGPLGKRLVVPFTQLVDGKPGSLDTWSGKVVLLQFRASWNDDARAPMRDLEQVLAELGGSDLVVVALSDEPRDVLLAQPQVPQGVVQGTFELESLPESLRGHAVMRPVSVLIDRQGIVRDVFVGKQTATFLARELREYL</sequence>
<evidence type="ECO:0000313" key="3">
    <source>
        <dbReference type="EMBL" id="WNG43255.1"/>
    </source>
</evidence>
<organism evidence="3 4">
    <name type="scientific">Archangium minus</name>
    <dbReference type="NCBI Taxonomy" id="83450"/>
    <lineage>
        <taxon>Bacteria</taxon>
        <taxon>Pseudomonadati</taxon>
        <taxon>Myxococcota</taxon>
        <taxon>Myxococcia</taxon>
        <taxon>Myxococcales</taxon>
        <taxon>Cystobacterineae</taxon>
        <taxon>Archangiaceae</taxon>
        <taxon>Archangium</taxon>
    </lineage>
</organism>